<accession>A0A9K3KJA1</accession>
<proteinExistence type="predicted"/>
<evidence type="ECO:0000313" key="1">
    <source>
        <dbReference type="EMBL" id="KAG7344765.1"/>
    </source>
</evidence>
<name>A0A9K3KJA1_9STRA</name>
<reference evidence="1" key="1">
    <citation type="journal article" date="2021" name="Sci. Rep.">
        <title>Diploid genomic architecture of Nitzschia inconspicua, an elite biomass production diatom.</title>
        <authorList>
            <person name="Oliver A."/>
            <person name="Podell S."/>
            <person name="Pinowska A."/>
            <person name="Traller J.C."/>
            <person name="Smith S.R."/>
            <person name="McClure R."/>
            <person name="Beliaev A."/>
            <person name="Bohutskyi P."/>
            <person name="Hill E.A."/>
            <person name="Rabines A."/>
            <person name="Zheng H."/>
            <person name="Allen L.Z."/>
            <person name="Kuo A."/>
            <person name="Grigoriev I.V."/>
            <person name="Allen A.E."/>
            <person name="Hazlebeck D."/>
            <person name="Allen E.E."/>
        </authorList>
    </citation>
    <scope>NUCLEOTIDE SEQUENCE</scope>
    <source>
        <strain evidence="1">Hildebrandi</strain>
    </source>
</reference>
<dbReference type="Proteomes" id="UP000693970">
    <property type="component" value="Unassembled WGS sequence"/>
</dbReference>
<dbReference type="OrthoDB" id="4062651at2759"/>
<comment type="caution">
    <text evidence="1">The sequence shown here is derived from an EMBL/GenBank/DDBJ whole genome shotgun (WGS) entry which is preliminary data.</text>
</comment>
<dbReference type="EMBL" id="JAGRRH010000022">
    <property type="protein sequence ID" value="KAG7344765.1"/>
    <property type="molecule type" value="Genomic_DNA"/>
</dbReference>
<protein>
    <submittedName>
        <fullName evidence="1">Uncharacterized protein</fullName>
    </submittedName>
</protein>
<organism evidence="1 2">
    <name type="scientific">Nitzschia inconspicua</name>
    <dbReference type="NCBI Taxonomy" id="303405"/>
    <lineage>
        <taxon>Eukaryota</taxon>
        <taxon>Sar</taxon>
        <taxon>Stramenopiles</taxon>
        <taxon>Ochrophyta</taxon>
        <taxon>Bacillariophyta</taxon>
        <taxon>Bacillariophyceae</taxon>
        <taxon>Bacillariophycidae</taxon>
        <taxon>Bacillariales</taxon>
        <taxon>Bacillariaceae</taxon>
        <taxon>Nitzschia</taxon>
    </lineage>
</organism>
<sequence length="206" mass="23928">MRLGRAVGVVDGKVFKAYDYESSDFRPNMDLIREFVDEKATMWRLEWYNKLAIVEMCYHESDWFSENPVTCYISILEQLQKLHGKDLVHGDIRLMNLLTSGHIIDFDFVGREHYPEGLNQLDTDGCRHPEVEEAILCHRVKKLKLSKEHDTFSMAKVMKLFQVAEVEGQWWEEATVEVENGNLDAAIEVLKNHRSNVIALKLDVCL</sequence>
<reference evidence="1" key="2">
    <citation type="submission" date="2021-04" db="EMBL/GenBank/DDBJ databases">
        <authorList>
            <person name="Podell S."/>
        </authorList>
    </citation>
    <scope>NUCLEOTIDE SEQUENCE</scope>
    <source>
        <strain evidence="1">Hildebrandi</strain>
    </source>
</reference>
<dbReference type="AlphaFoldDB" id="A0A9K3KJA1"/>
<evidence type="ECO:0000313" key="2">
    <source>
        <dbReference type="Proteomes" id="UP000693970"/>
    </source>
</evidence>
<keyword evidence="2" id="KW-1185">Reference proteome</keyword>
<gene>
    <name evidence="1" type="ORF">IV203_032296</name>
</gene>